<gene>
    <name evidence="3" type="primary">LOC104743960</name>
</gene>
<dbReference type="InterPro" id="IPR011043">
    <property type="entry name" value="Gal_Oxase/kelch_b-propeller"/>
</dbReference>
<evidence type="ECO:0000313" key="2">
    <source>
        <dbReference type="Proteomes" id="UP000694864"/>
    </source>
</evidence>
<dbReference type="Gene3D" id="1.20.1280.50">
    <property type="match status" value="1"/>
</dbReference>
<dbReference type="InterPro" id="IPR001810">
    <property type="entry name" value="F-box_dom"/>
</dbReference>
<dbReference type="SMART" id="SM00256">
    <property type="entry name" value="FBOX"/>
    <property type="match status" value="1"/>
</dbReference>
<dbReference type="Proteomes" id="UP000694864">
    <property type="component" value="Chromosome 14"/>
</dbReference>
<dbReference type="Pfam" id="PF07734">
    <property type="entry name" value="FBA_1"/>
    <property type="match status" value="1"/>
</dbReference>
<dbReference type="Pfam" id="PF00646">
    <property type="entry name" value="F-box"/>
    <property type="match status" value="1"/>
</dbReference>
<evidence type="ECO:0000313" key="3">
    <source>
        <dbReference type="RefSeq" id="XP_010463289.1"/>
    </source>
</evidence>
<dbReference type="Gene3D" id="2.120.10.80">
    <property type="entry name" value="Kelch-type beta propeller"/>
    <property type="match status" value="1"/>
</dbReference>
<dbReference type="PANTHER" id="PTHR31672">
    <property type="entry name" value="BNACNNG10540D PROTEIN"/>
    <property type="match status" value="1"/>
</dbReference>
<dbReference type="InterPro" id="IPR015915">
    <property type="entry name" value="Kelch-typ_b-propeller"/>
</dbReference>
<dbReference type="RefSeq" id="XP_010463289.1">
    <property type="nucleotide sequence ID" value="XM_010464987.1"/>
</dbReference>
<proteinExistence type="predicted"/>
<name>A0ABM0VYW8_CAMSA</name>
<evidence type="ECO:0000259" key="1">
    <source>
        <dbReference type="PROSITE" id="PS50181"/>
    </source>
</evidence>
<dbReference type="InterPro" id="IPR006527">
    <property type="entry name" value="F-box-assoc_dom_typ1"/>
</dbReference>
<dbReference type="InterPro" id="IPR017451">
    <property type="entry name" value="F-box-assoc_interact_dom"/>
</dbReference>
<organism evidence="2 3">
    <name type="scientific">Camelina sativa</name>
    <name type="common">False flax</name>
    <name type="synonym">Myagrum sativum</name>
    <dbReference type="NCBI Taxonomy" id="90675"/>
    <lineage>
        <taxon>Eukaryota</taxon>
        <taxon>Viridiplantae</taxon>
        <taxon>Streptophyta</taxon>
        <taxon>Embryophyta</taxon>
        <taxon>Tracheophyta</taxon>
        <taxon>Spermatophyta</taxon>
        <taxon>Magnoliopsida</taxon>
        <taxon>eudicotyledons</taxon>
        <taxon>Gunneridae</taxon>
        <taxon>Pentapetalae</taxon>
        <taxon>rosids</taxon>
        <taxon>malvids</taxon>
        <taxon>Brassicales</taxon>
        <taxon>Brassicaceae</taxon>
        <taxon>Camelineae</taxon>
        <taxon>Camelina</taxon>
    </lineage>
</organism>
<dbReference type="CDD" id="cd22157">
    <property type="entry name" value="F-box_AtFBW1-like"/>
    <property type="match status" value="1"/>
</dbReference>
<dbReference type="GeneID" id="104743960"/>
<dbReference type="InterPro" id="IPR036047">
    <property type="entry name" value="F-box-like_dom_sf"/>
</dbReference>
<reference evidence="3" key="2">
    <citation type="submission" date="2025-08" db="UniProtKB">
        <authorList>
            <consortium name="RefSeq"/>
        </authorList>
    </citation>
    <scope>IDENTIFICATION</scope>
    <source>
        <tissue evidence="3">Leaf</tissue>
    </source>
</reference>
<dbReference type="SUPFAM" id="SSF81383">
    <property type="entry name" value="F-box domain"/>
    <property type="match status" value="1"/>
</dbReference>
<dbReference type="NCBIfam" id="TIGR01640">
    <property type="entry name" value="F_box_assoc_1"/>
    <property type="match status" value="1"/>
</dbReference>
<keyword evidence="2" id="KW-1185">Reference proteome</keyword>
<sequence length="385" mass="44644">MPKRKRDVDDIISNTSFVELPQDVVGEILEKLPVKSLLRFKAVSKLWRREIESRRFQKRHLRHEQKSRDPSILVCHPRLDQGTKLASLRTLSVGAASVSFETHTQYPVDTTTRSYMLRSTRSCDGLTCIYSETFMYVVNPTTRWYRRLPEARCQAFFRDTKNQFFVGYPGFGKDNITGIYKLVWLYNSHCVDLYDGQTNTCEIFSFDTNNTWRYDVIVSSPHPMLRQKVPAHAHGSLHWFIDAVTETQVLAFDLHTETFTVMANIPVAHAPHPRISMCTLNDRLCLSEDKGNTQTIWSLNQDNMTWHKTFSINLRATLSCIEEENIFPIPPVASLFNNRLLLYDDSDHDRKLVIFNYRLNSYGEIFNPRYLVGAISFSESLITLP</sequence>
<feature type="domain" description="F-box" evidence="1">
    <location>
        <begin position="14"/>
        <end position="59"/>
    </location>
</feature>
<dbReference type="PROSITE" id="PS50181">
    <property type="entry name" value="FBOX"/>
    <property type="match status" value="1"/>
</dbReference>
<accession>A0ABM0VYW8</accession>
<dbReference type="SUPFAM" id="SSF50965">
    <property type="entry name" value="Galactose oxidase, central domain"/>
    <property type="match status" value="1"/>
</dbReference>
<dbReference type="InterPro" id="IPR050796">
    <property type="entry name" value="SCF_F-box_component"/>
</dbReference>
<reference evidence="2" key="1">
    <citation type="journal article" date="2014" name="Nat. Commun.">
        <title>The emerging biofuel crop Camelina sativa retains a highly undifferentiated hexaploid genome structure.</title>
        <authorList>
            <person name="Kagale S."/>
            <person name="Koh C."/>
            <person name="Nixon J."/>
            <person name="Bollina V."/>
            <person name="Clarke W.E."/>
            <person name="Tuteja R."/>
            <person name="Spillane C."/>
            <person name="Robinson S.J."/>
            <person name="Links M.G."/>
            <person name="Clarke C."/>
            <person name="Higgins E.E."/>
            <person name="Huebert T."/>
            <person name="Sharpe A.G."/>
            <person name="Parkin I.A."/>
        </authorList>
    </citation>
    <scope>NUCLEOTIDE SEQUENCE [LARGE SCALE GENOMIC DNA]</scope>
    <source>
        <strain evidence="2">cv. DH55</strain>
    </source>
</reference>
<dbReference type="PANTHER" id="PTHR31672:SF13">
    <property type="entry name" value="F-BOX PROTEIN CPR30-LIKE"/>
    <property type="match status" value="1"/>
</dbReference>
<protein>
    <submittedName>
        <fullName evidence="3">F-box/LRR-repeat/kelch-repeat protein At1g09650-like</fullName>
    </submittedName>
</protein>